<reference evidence="4 5" key="1">
    <citation type="submission" date="2024-01" db="EMBL/GenBank/DDBJ databases">
        <title>Genome assemblies of Stephania.</title>
        <authorList>
            <person name="Yang L."/>
        </authorList>
    </citation>
    <scope>NUCLEOTIDE SEQUENCE [LARGE SCALE GENOMIC DNA]</scope>
    <source>
        <strain evidence="4">YNDBR</strain>
        <tissue evidence="4">Leaf</tissue>
    </source>
</reference>
<keyword evidence="5" id="KW-1185">Reference proteome</keyword>
<proteinExistence type="predicted"/>
<feature type="compositionally biased region" description="Low complexity" evidence="3">
    <location>
        <begin position="116"/>
        <end position="127"/>
    </location>
</feature>
<feature type="compositionally biased region" description="Basic residues" evidence="3">
    <location>
        <begin position="138"/>
        <end position="162"/>
    </location>
</feature>
<dbReference type="AlphaFoldDB" id="A0AAP0NRR4"/>
<dbReference type="InterPro" id="IPR017956">
    <property type="entry name" value="AT_hook_DNA-bd_motif"/>
</dbReference>
<accession>A0AAP0NRR4</accession>
<sequence>MTEPPPPPPHLPDQPPKRGRGRPPKSPAPVPVSDGGPPPGKRGRGRPPKALVEEISGGGPAVVPPVIMTIGRQKWPGPPRRKRKAEGGGGGRGRGRPRKKPDLGSDGDVGGGGLDAGPTGPVVVPPVIMTVGRQKGPPARKPKKKSKRPRGRPVKPGGRKVVVRSGRPVGRPRKVKAEAEAEAEAEAGEAMEGDAQLERRERVPEEVDAPVERPKKARGRPRKVPVAAPPPPEVEPAAEESIM</sequence>
<dbReference type="GO" id="GO:0003677">
    <property type="term" value="F:DNA binding"/>
    <property type="evidence" value="ECO:0007669"/>
    <property type="project" value="UniProtKB-KW"/>
</dbReference>
<keyword evidence="2" id="KW-0238">DNA-binding</keyword>
<name>A0AAP0NRR4_9MAGN</name>
<evidence type="ECO:0000313" key="5">
    <source>
        <dbReference type="Proteomes" id="UP001420932"/>
    </source>
</evidence>
<evidence type="ECO:0000256" key="2">
    <source>
        <dbReference type="ARBA" id="ARBA00023125"/>
    </source>
</evidence>
<dbReference type="PRINTS" id="PR00930">
    <property type="entry name" value="HIGHMOBLTYIY"/>
</dbReference>
<keyword evidence="1" id="KW-0677">Repeat</keyword>
<dbReference type="InterPro" id="IPR000116">
    <property type="entry name" value="HMGA"/>
</dbReference>
<evidence type="ECO:0000256" key="1">
    <source>
        <dbReference type="ARBA" id="ARBA00022737"/>
    </source>
</evidence>
<feature type="compositionally biased region" description="Pro residues" evidence="3">
    <location>
        <begin position="1"/>
        <end position="14"/>
    </location>
</feature>
<dbReference type="GO" id="GO:0000785">
    <property type="term" value="C:chromatin"/>
    <property type="evidence" value="ECO:0007669"/>
    <property type="project" value="InterPro"/>
</dbReference>
<comment type="caution">
    <text evidence="4">The sequence shown here is derived from an EMBL/GenBank/DDBJ whole genome shotgun (WGS) entry which is preliminary data.</text>
</comment>
<dbReference type="Proteomes" id="UP001420932">
    <property type="component" value="Unassembled WGS sequence"/>
</dbReference>
<dbReference type="SMART" id="SM00384">
    <property type="entry name" value="AT_hook"/>
    <property type="match status" value="6"/>
</dbReference>
<dbReference type="Pfam" id="PF02178">
    <property type="entry name" value="AT_hook"/>
    <property type="match status" value="5"/>
</dbReference>
<feature type="region of interest" description="Disordered" evidence="3">
    <location>
        <begin position="1"/>
        <end position="243"/>
    </location>
</feature>
<gene>
    <name evidence="4" type="ORF">Syun_022127</name>
</gene>
<organism evidence="4 5">
    <name type="scientific">Stephania yunnanensis</name>
    <dbReference type="NCBI Taxonomy" id="152371"/>
    <lineage>
        <taxon>Eukaryota</taxon>
        <taxon>Viridiplantae</taxon>
        <taxon>Streptophyta</taxon>
        <taxon>Embryophyta</taxon>
        <taxon>Tracheophyta</taxon>
        <taxon>Spermatophyta</taxon>
        <taxon>Magnoliopsida</taxon>
        <taxon>Ranunculales</taxon>
        <taxon>Menispermaceae</taxon>
        <taxon>Menispermoideae</taxon>
        <taxon>Cissampelideae</taxon>
        <taxon>Stephania</taxon>
    </lineage>
</organism>
<feature type="compositionally biased region" description="Acidic residues" evidence="3">
    <location>
        <begin position="180"/>
        <end position="192"/>
    </location>
</feature>
<evidence type="ECO:0000256" key="3">
    <source>
        <dbReference type="SAM" id="MobiDB-lite"/>
    </source>
</evidence>
<dbReference type="PRINTS" id="PR00929">
    <property type="entry name" value="ATHOOK"/>
</dbReference>
<feature type="compositionally biased region" description="Basic and acidic residues" evidence="3">
    <location>
        <begin position="196"/>
        <end position="214"/>
    </location>
</feature>
<evidence type="ECO:0000313" key="4">
    <source>
        <dbReference type="EMBL" id="KAK9115330.1"/>
    </source>
</evidence>
<dbReference type="EMBL" id="JBBNAF010000009">
    <property type="protein sequence ID" value="KAK9115330.1"/>
    <property type="molecule type" value="Genomic_DNA"/>
</dbReference>
<dbReference type="GO" id="GO:0006355">
    <property type="term" value="P:regulation of DNA-templated transcription"/>
    <property type="evidence" value="ECO:0007669"/>
    <property type="project" value="InterPro"/>
</dbReference>
<feature type="compositionally biased region" description="Pro residues" evidence="3">
    <location>
        <begin position="24"/>
        <end position="40"/>
    </location>
</feature>
<protein>
    <submittedName>
        <fullName evidence="4">Uncharacterized protein</fullName>
    </submittedName>
</protein>
<dbReference type="GO" id="GO:0005634">
    <property type="term" value="C:nucleus"/>
    <property type="evidence" value="ECO:0007669"/>
    <property type="project" value="InterPro"/>
</dbReference>